<dbReference type="GO" id="GO:0003677">
    <property type="term" value="F:DNA binding"/>
    <property type="evidence" value="ECO:0007669"/>
    <property type="project" value="UniProtKB-KW"/>
</dbReference>
<gene>
    <name evidence="11" type="primary">tnpB</name>
    <name evidence="11" type="ORF">JTJ23_12340</name>
</gene>
<sequence>MQKGINFRIYPNKEQKTFIQQTLGCCRLIYNRGLAMRKEGYEKGEKIGYCQTSAMLTELKKREEFAFLKETDSIALQQSLRDLDQGFVNFFQKRASYPTFKSKHNRFQSYRTVNQKDNIRIVGRYIKLPKLGYVKVRQSMEVGKIHHVTIEYTPSGKYFAVLNVDFEPEPRPNQGGTIGIDVGIKTFYSDSNGNAVSNPRYLERAMQKLVREQRRLSRKQKGSHNRDKQRIRVARVHEKVTNQRNDFLQKQSTVLVRENQTICIEDLHVKGMIRNHKLAKSIASVSWAKFFAMLEYKAVWYGNEIRRVPTMYPSSQTCSICGYRNPQIKNLRIRIWECPSCHAVHDRDMNAGINILKRGLQMQSA</sequence>
<keyword evidence="3" id="KW-0815">Transposition</keyword>
<dbReference type="AlphaFoldDB" id="A0A938ZEC0"/>
<comment type="caution">
    <text evidence="11">The sequence shown here is derived from an EMBL/GenBank/DDBJ whole genome shotgun (WGS) entry which is preliminary data.</text>
</comment>
<keyword evidence="4" id="KW-0479">Metal-binding</keyword>
<protein>
    <submittedName>
        <fullName evidence="11">IS200/IS605 family element transposase accessory protein TnpB</fullName>
    </submittedName>
</protein>
<evidence type="ECO:0000313" key="12">
    <source>
        <dbReference type="Proteomes" id="UP000737612"/>
    </source>
</evidence>
<feature type="domain" description="Cas12f1-like TNB" evidence="9">
    <location>
        <begin position="287"/>
        <end position="355"/>
    </location>
</feature>
<dbReference type="GO" id="GO:0032196">
    <property type="term" value="P:transposition"/>
    <property type="evidence" value="ECO:0007669"/>
    <property type="project" value="UniProtKB-KW"/>
</dbReference>
<dbReference type="Proteomes" id="UP000737612">
    <property type="component" value="Unassembled WGS sequence"/>
</dbReference>
<dbReference type="Pfam" id="PF12323">
    <property type="entry name" value="HTH_OrfB_IS605"/>
    <property type="match status" value="1"/>
</dbReference>
<comment type="similarity">
    <text evidence="1">In the C-terminal section; belongs to the transposase 35 family.</text>
</comment>
<dbReference type="InterPro" id="IPR021027">
    <property type="entry name" value="Transposase_put_HTH"/>
</dbReference>
<dbReference type="InterPro" id="IPR001959">
    <property type="entry name" value="Transposase"/>
</dbReference>
<dbReference type="GO" id="GO:0046872">
    <property type="term" value="F:metal ion binding"/>
    <property type="evidence" value="ECO:0007669"/>
    <property type="project" value="UniProtKB-KW"/>
</dbReference>
<dbReference type="GO" id="GO:0006310">
    <property type="term" value="P:DNA recombination"/>
    <property type="evidence" value="ECO:0007669"/>
    <property type="project" value="UniProtKB-KW"/>
</dbReference>
<feature type="domain" description="Transposase putative helix-turn-helix" evidence="10">
    <location>
        <begin position="1"/>
        <end position="46"/>
    </location>
</feature>
<organism evidence="11 12">
    <name type="scientific">Fusicatenibacter saccharivorans</name>
    <dbReference type="NCBI Taxonomy" id="1150298"/>
    <lineage>
        <taxon>Bacteria</taxon>
        <taxon>Bacillati</taxon>
        <taxon>Bacillota</taxon>
        <taxon>Clostridia</taxon>
        <taxon>Lachnospirales</taxon>
        <taxon>Lachnospiraceae</taxon>
        <taxon>Fusicatenibacter</taxon>
    </lineage>
</organism>
<dbReference type="NCBIfam" id="NF040570">
    <property type="entry name" value="guided_TnpB"/>
    <property type="match status" value="1"/>
</dbReference>
<dbReference type="InterPro" id="IPR010095">
    <property type="entry name" value="Cas12f1-like_TNB"/>
</dbReference>
<dbReference type="Pfam" id="PF07282">
    <property type="entry name" value="Cas12f1-like_TNB"/>
    <property type="match status" value="1"/>
</dbReference>
<evidence type="ECO:0000256" key="4">
    <source>
        <dbReference type="ARBA" id="ARBA00022723"/>
    </source>
</evidence>
<keyword evidence="7" id="KW-0233">DNA recombination</keyword>
<evidence type="ECO:0000259" key="8">
    <source>
        <dbReference type="Pfam" id="PF01385"/>
    </source>
</evidence>
<comment type="similarity">
    <text evidence="2">In the N-terminal section; belongs to the transposase 2 family.</text>
</comment>
<dbReference type="NCBIfam" id="TIGR01766">
    <property type="entry name" value="IS200/IS605 family accessory protein TnpB-like domain"/>
    <property type="match status" value="1"/>
</dbReference>
<dbReference type="EMBL" id="JAFHBD010000062">
    <property type="protein sequence ID" value="MBN2954347.1"/>
    <property type="molecule type" value="Genomic_DNA"/>
</dbReference>
<evidence type="ECO:0000256" key="7">
    <source>
        <dbReference type="ARBA" id="ARBA00023172"/>
    </source>
</evidence>
<evidence type="ECO:0000259" key="9">
    <source>
        <dbReference type="Pfam" id="PF07282"/>
    </source>
</evidence>
<evidence type="ECO:0000313" key="11">
    <source>
        <dbReference type="EMBL" id="MBN2954347.1"/>
    </source>
</evidence>
<dbReference type="InterPro" id="IPR051399">
    <property type="entry name" value="RNA-guided_DNA_endo/Transpos"/>
</dbReference>
<evidence type="ECO:0000256" key="6">
    <source>
        <dbReference type="ARBA" id="ARBA00023125"/>
    </source>
</evidence>
<accession>A0A938ZEC0</accession>
<evidence type="ECO:0000256" key="2">
    <source>
        <dbReference type="ARBA" id="ARBA00011044"/>
    </source>
</evidence>
<keyword evidence="6" id="KW-0238">DNA-binding</keyword>
<proteinExistence type="inferred from homology"/>
<evidence type="ECO:0000256" key="5">
    <source>
        <dbReference type="ARBA" id="ARBA00022833"/>
    </source>
</evidence>
<dbReference type="PANTHER" id="PTHR30405:SF25">
    <property type="entry name" value="RNA-GUIDED DNA ENDONUCLEASE INSQ-RELATED"/>
    <property type="match status" value="1"/>
</dbReference>
<name>A0A938ZEC0_9FIRM</name>
<evidence type="ECO:0000259" key="10">
    <source>
        <dbReference type="Pfam" id="PF12323"/>
    </source>
</evidence>
<dbReference type="NCBIfam" id="NF038281">
    <property type="entry name" value="IS200_TnpB"/>
    <property type="match status" value="1"/>
</dbReference>
<reference evidence="11" key="1">
    <citation type="submission" date="2021-02" db="EMBL/GenBank/DDBJ databases">
        <title>Metagenome-assembled genomes from human diarrheal sample B26.</title>
        <authorList>
            <person name="Ateba T.P."/>
            <person name="Alayande K.A."/>
            <person name="Mwanza M."/>
        </authorList>
    </citation>
    <scope>NUCLEOTIDE SEQUENCE</scope>
    <source>
        <strain evidence="11">06WH</strain>
    </source>
</reference>
<evidence type="ECO:0000256" key="1">
    <source>
        <dbReference type="ARBA" id="ARBA00008761"/>
    </source>
</evidence>
<dbReference type="Pfam" id="PF01385">
    <property type="entry name" value="OrfB_IS605"/>
    <property type="match status" value="1"/>
</dbReference>
<dbReference type="InterPro" id="IPR053522">
    <property type="entry name" value="RNA-guided_endonuclease_TnpB"/>
</dbReference>
<evidence type="ECO:0000256" key="3">
    <source>
        <dbReference type="ARBA" id="ARBA00022578"/>
    </source>
</evidence>
<dbReference type="PANTHER" id="PTHR30405">
    <property type="entry name" value="TRANSPOSASE"/>
    <property type="match status" value="1"/>
</dbReference>
<feature type="domain" description="Probable transposase IS891/IS1136/IS1341" evidence="8">
    <location>
        <begin position="167"/>
        <end position="275"/>
    </location>
</feature>
<keyword evidence="5" id="KW-0862">Zinc</keyword>